<gene>
    <name evidence="4" type="ORF">GCM10008986_17080</name>
</gene>
<dbReference type="Pfam" id="PF00005">
    <property type="entry name" value="ABC_tran"/>
    <property type="match status" value="1"/>
</dbReference>
<dbReference type="Gene3D" id="3.40.50.300">
    <property type="entry name" value="P-loop containing nucleotide triphosphate hydrolases"/>
    <property type="match status" value="1"/>
</dbReference>
<dbReference type="InterPro" id="IPR003439">
    <property type="entry name" value="ABC_transporter-like_ATP-bd"/>
</dbReference>
<dbReference type="InterPro" id="IPR027417">
    <property type="entry name" value="P-loop_NTPase"/>
</dbReference>
<evidence type="ECO:0000313" key="5">
    <source>
        <dbReference type="Proteomes" id="UP001500880"/>
    </source>
</evidence>
<proteinExistence type="predicted"/>
<dbReference type="InterPro" id="IPR050166">
    <property type="entry name" value="ABC_transporter_ATP-bind"/>
</dbReference>
<comment type="caution">
    <text evidence="4">The sequence shown here is derived from an EMBL/GenBank/DDBJ whole genome shotgun (WGS) entry which is preliminary data.</text>
</comment>
<reference evidence="4 5" key="1">
    <citation type="journal article" date="2019" name="Int. J. Syst. Evol. Microbiol.">
        <title>The Global Catalogue of Microorganisms (GCM) 10K type strain sequencing project: providing services to taxonomists for standard genome sequencing and annotation.</title>
        <authorList>
            <consortium name="The Broad Institute Genomics Platform"/>
            <consortium name="The Broad Institute Genome Sequencing Center for Infectious Disease"/>
            <person name="Wu L."/>
            <person name="Ma J."/>
        </authorList>
    </citation>
    <scope>NUCLEOTIDE SEQUENCE [LARGE SCALE GENOMIC DNA]</scope>
    <source>
        <strain evidence="4 5">JCM 12389</strain>
    </source>
</reference>
<keyword evidence="1" id="KW-0813">Transport</keyword>
<dbReference type="PANTHER" id="PTHR42788:SF13">
    <property type="entry name" value="ALIPHATIC SULFONATES IMPORT ATP-BINDING PROTEIN SSUB"/>
    <property type="match status" value="1"/>
</dbReference>
<sequence length="61" mass="6799">MSHISMKSVSKSFNRSFIFQNVDLTVDAGQMIAIIGKSGVGKSTLLNNGRFRTIIYRYVLS</sequence>
<dbReference type="Proteomes" id="UP001500880">
    <property type="component" value="Unassembled WGS sequence"/>
</dbReference>
<keyword evidence="2" id="KW-1278">Translocase</keyword>
<accession>A0ABN1B7E5</accession>
<evidence type="ECO:0000256" key="1">
    <source>
        <dbReference type="ARBA" id="ARBA00022448"/>
    </source>
</evidence>
<dbReference type="PANTHER" id="PTHR42788">
    <property type="entry name" value="TAURINE IMPORT ATP-BINDING PROTEIN-RELATED"/>
    <property type="match status" value="1"/>
</dbReference>
<keyword evidence="5" id="KW-1185">Reference proteome</keyword>
<dbReference type="SUPFAM" id="SSF52540">
    <property type="entry name" value="P-loop containing nucleoside triphosphate hydrolases"/>
    <property type="match status" value="1"/>
</dbReference>
<feature type="domain" description="ABC transporter" evidence="3">
    <location>
        <begin position="20"/>
        <end position="47"/>
    </location>
</feature>
<evidence type="ECO:0000259" key="3">
    <source>
        <dbReference type="Pfam" id="PF00005"/>
    </source>
</evidence>
<evidence type="ECO:0000313" key="4">
    <source>
        <dbReference type="EMBL" id="GAA0491517.1"/>
    </source>
</evidence>
<dbReference type="EMBL" id="BAAADO010000003">
    <property type="protein sequence ID" value="GAA0491517.1"/>
    <property type="molecule type" value="Genomic_DNA"/>
</dbReference>
<organism evidence="4 5">
    <name type="scientific">Salinibacillus aidingensis</name>
    <dbReference type="NCBI Taxonomy" id="237684"/>
    <lineage>
        <taxon>Bacteria</taxon>
        <taxon>Bacillati</taxon>
        <taxon>Bacillota</taxon>
        <taxon>Bacilli</taxon>
        <taxon>Bacillales</taxon>
        <taxon>Bacillaceae</taxon>
        <taxon>Salinibacillus</taxon>
    </lineage>
</organism>
<protein>
    <recommendedName>
        <fullName evidence="3">ABC transporter domain-containing protein</fullName>
    </recommendedName>
</protein>
<evidence type="ECO:0000256" key="2">
    <source>
        <dbReference type="ARBA" id="ARBA00022967"/>
    </source>
</evidence>
<name>A0ABN1B7E5_9BACI</name>